<evidence type="ECO:0000313" key="1">
    <source>
        <dbReference type="EMBL" id="MEV0707852.1"/>
    </source>
</evidence>
<sequence>MEKSTARRGPHRIGLADIVREYGAAAVLRRVADLRGVGLSEPAAAIELEMAQLSGTATPPELISDH</sequence>
<accession>A0ABV3FR03</accession>
<organism evidence="1 2">
    <name type="scientific">Nocardia aurea</name>
    <dbReference type="NCBI Taxonomy" id="2144174"/>
    <lineage>
        <taxon>Bacteria</taxon>
        <taxon>Bacillati</taxon>
        <taxon>Actinomycetota</taxon>
        <taxon>Actinomycetes</taxon>
        <taxon>Mycobacteriales</taxon>
        <taxon>Nocardiaceae</taxon>
        <taxon>Nocardia</taxon>
    </lineage>
</organism>
<dbReference type="EMBL" id="JBFAKC010000004">
    <property type="protein sequence ID" value="MEV0707852.1"/>
    <property type="molecule type" value="Genomic_DNA"/>
</dbReference>
<protein>
    <submittedName>
        <fullName evidence="1">Uncharacterized protein</fullName>
    </submittedName>
</protein>
<keyword evidence="2" id="KW-1185">Reference proteome</keyword>
<dbReference type="RefSeq" id="WP_109525911.1">
    <property type="nucleotide sequence ID" value="NZ_JBEXKW010000015.1"/>
</dbReference>
<gene>
    <name evidence="1" type="ORF">AB0I48_09835</name>
</gene>
<evidence type="ECO:0000313" key="2">
    <source>
        <dbReference type="Proteomes" id="UP001551695"/>
    </source>
</evidence>
<name>A0ABV3FR03_9NOCA</name>
<proteinExistence type="predicted"/>
<comment type="caution">
    <text evidence="1">The sequence shown here is derived from an EMBL/GenBank/DDBJ whole genome shotgun (WGS) entry which is preliminary data.</text>
</comment>
<dbReference type="Proteomes" id="UP001551695">
    <property type="component" value="Unassembled WGS sequence"/>
</dbReference>
<reference evidence="1 2" key="1">
    <citation type="submission" date="2024-06" db="EMBL/GenBank/DDBJ databases">
        <title>The Natural Products Discovery Center: Release of the First 8490 Sequenced Strains for Exploring Actinobacteria Biosynthetic Diversity.</title>
        <authorList>
            <person name="Kalkreuter E."/>
            <person name="Kautsar S.A."/>
            <person name="Yang D."/>
            <person name="Bader C.D."/>
            <person name="Teijaro C.N."/>
            <person name="Fluegel L."/>
            <person name="Davis C.M."/>
            <person name="Simpson J.R."/>
            <person name="Lauterbach L."/>
            <person name="Steele A.D."/>
            <person name="Gui C."/>
            <person name="Meng S."/>
            <person name="Li G."/>
            <person name="Viehrig K."/>
            <person name="Ye F."/>
            <person name="Su P."/>
            <person name="Kiefer A.F."/>
            <person name="Nichols A."/>
            <person name="Cepeda A.J."/>
            <person name="Yan W."/>
            <person name="Fan B."/>
            <person name="Jiang Y."/>
            <person name="Adhikari A."/>
            <person name="Zheng C.-J."/>
            <person name="Schuster L."/>
            <person name="Cowan T.M."/>
            <person name="Smanski M.J."/>
            <person name="Chevrette M.G."/>
            <person name="De Carvalho L.P.S."/>
            <person name="Shen B."/>
        </authorList>
    </citation>
    <scope>NUCLEOTIDE SEQUENCE [LARGE SCALE GENOMIC DNA]</scope>
    <source>
        <strain evidence="1 2">NPDC050403</strain>
    </source>
</reference>